<keyword evidence="3" id="KW-1185">Reference proteome</keyword>
<dbReference type="EMBL" id="CTRI01000007">
    <property type="protein sequence ID" value="CQR30788.1"/>
    <property type="molecule type" value="Genomic_DNA"/>
</dbReference>
<protein>
    <recommendedName>
        <fullName evidence="4">Transposase</fullName>
    </recommendedName>
</protein>
<dbReference type="Proteomes" id="UP000078599">
    <property type="component" value="Unassembled WGS sequence"/>
</dbReference>
<sequence length="141" mass="16081">MLPMMTADCKIAAATGRGVLAALSEKRESTFRHVSMYVQRAAVNSLVGDQTEESLDQVERGSVDRDEVNRGPLTGIKWDVRRRSATPSIQSPSRMNWTLDLHTTNFRGQRMLSLHTRFDAAFRGEHPNVYRVQPIPRCRRR</sequence>
<name>A0ABP1Z195_THIA3</name>
<evidence type="ECO:0008006" key="4">
    <source>
        <dbReference type="Google" id="ProtNLM"/>
    </source>
</evidence>
<reference evidence="2 3" key="1">
    <citation type="submission" date="2015-03" db="EMBL/GenBank/DDBJ databases">
        <authorList>
            <person name="Regsiter A."/>
            <person name="william w."/>
        </authorList>
    </citation>
    <scope>NUCLEOTIDE SEQUENCE [LARGE SCALE GENOMIC DNA]</scope>
    <source>
        <strain evidence="2 3">CB1</strain>
    </source>
</reference>
<evidence type="ECO:0000313" key="2">
    <source>
        <dbReference type="EMBL" id="CQR30788.1"/>
    </source>
</evidence>
<comment type="caution">
    <text evidence="2">The sequence shown here is derived from an EMBL/GenBank/DDBJ whole genome shotgun (WGS) entry which is preliminary data.</text>
</comment>
<feature type="compositionally biased region" description="Basic and acidic residues" evidence="1">
    <location>
        <begin position="57"/>
        <end position="68"/>
    </location>
</feature>
<proteinExistence type="predicted"/>
<feature type="region of interest" description="Disordered" evidence="1">
    <location>
        <begin position="49"/>
        <end position="68"/>
    </location>
</feature>
<evidence type="ECO:0000313" key="3">
    <source>
        <dbReference type="Proteomes" id="UP000078599"/>
    </source>
</evidence>
<evidence type="ECO:0000256" key="1">
    <source>
        <dbReference type="SAM" id="MobiDB-lite"/>
    </source>
</evidence>
<organism evidence="2 3">
    <name type="scientific">Thiomonas arsenitoxydans (strain DSM 22701 / CIP 110005 / 3As)</name>
    <dbReference type="NCBI Taxonomy" id="426114"/>
    <lineage>
        <taxon>Bacteria</taxon>
        <taxon>Pseudomonadati</taxon>
        <taxon>Pseudomonadota</taxon>
        <taxon>Betaproteobacteria</taxon>
        <taxon>Burkholderiales</taxon>
        <taxon>Thiomonas</taxon>
    </lineage>
</organism>
<accession>A0ABP1Z195</accession>
<gene>
    <name evidence="2" type="ORF">THICB1_150122</name>
</gene>